<evidence type="ECO:0000313" key="1">
    <source>
        <dbReference type="EMBL" id="SDY17221.1"/>
    </source>
</evidence>
<evidence type="ECO:0000313" key="2">
    <source>
        <dbReference type="Proteomes" id="UP000198921"/>
    </source>
</evidence>
<reference evidence="2" key="1">
    <citation type="submission" date="2016-10" db="EMBL/GenBank/DDBJ databases">
        <authorList>
            <person name="Varghese N."/>
            <person name="Submissions S."/>
        </authorList>
    </citation>
    <scope>NUCLEOTIDE SEQUENCE [LARGE SCALE GENOMIC DNA]</scope>
    <source>
        <strain evidence="2">DSM 45422</strain>
    </source>
</reference>
<dbReference type="AlphaFoldDB" id="A0A1H3HNZ6"/>
<organism evidence="1 2">
    <name type="scientific">Geodermatophilus africanus</name>
    <dbReference type="NCBI Taxonomy" id="1137993"/>
    <lineage>
        <taxon>Bacteria</taxon>
        <taxon>Bacillati</taxon>
        <taxon>Actinomycetota</taxon>
        <taxon>Actinomycetes</taxon>
        <taxon>Geodermatophilales</taxon>
        <taxon>Geodermatophilaceae</taxon>
        <taxon>Geodermatophilus</taxon>
    </lineage>
</organism>
<protein>
    <submittedName>
        <fullName evidence="1">Uncharacterized protein</fullName>
    </submittedName>
</protein>
<gene>
    <name evidence="1" type="ORF">SAMN05660209_02195</name>
</gene>
<dbReference type="Proteomes" id="UP000198921">
    <property type="component" value="Unassembled WGS sequence"/>
</dbReference>
<dbReference type="OrthoDB" id="3568381at2"/>
<proteinExistence type="predicted"/>
<dbReference type="EMBL" id="FNOT01000005">
    <property type="protein sequence ID" value="SDY17221.1"/>
    <property type="molecule type" value="Genomic_DNA"/>
</dbReference>
<dbReference type="RefSeq" id="WP_091155320.1">
    <property type="nucleotide sequence ID" value="NZ_FNOT01000005.1"/>
</dbReference>
<name>A0A1H3HNZ6_9ACTN</name>
<sequence length="211" mass="23444">MGHASDPADLALHGVRVLGFPTTARIAARFGLDRDAVEEDLLDAEARGWVRTLTFGATSGWSLTDAGRTEGERRLAAELALTGSRAAVTSVHARFLPLNRRFGVACTDWQVRPTRLDPMALNDHTDWRWDERVLRTLASLERAFRDLCDELAALLTRFDGYGDRFASAVREVQAGRRAWLDAPDRDSCSLLWIQFHEDLLATLGIPRGSDA</sequence>
<accession>A0A1H3HNZ6</accession>
<keyword evidence="2" id="KW-1185">Reference proteome</keyword>
<dbReference type="STRING" id="1137993.SAMN05660209_02195"/>